<evidence type="ECO:0000313" key="3">
    <source>
        <dbReference type="EMBL" id="BAC89298.1"/>
    </source>
</evidence>
<dbReference type="RefSeq" id="WP_011141357.1">
    <property type="nucleotide sequence ID" value="NC_005125.1"/>
</dbReference>
<feature type="transmembrane region" description="Helical" evidence="1">
    <location>
        <begin position="317"/>
        <end position="340"/>
    </location>
</feature>
<dbReference type="PANTHER" id="PTHR43646:SF3">
    <property type="entry name" value="SLR1566 PROTEIN"/>
    <property type="match status" value="1"/>
</dbReference>
<evidence type="ECO:0000259" key="2">
    <source>
        <dbReference type="Pfam" id="PF00535"/>
    </source>
</evidence>
<evidence type="ECO:0000256" key="1">
    <source>
        <dbReference type="SAM" id="Phobius"/>
    </source>
</evidence>
<dbReference type="InterPro" id="IPR029044">
    <property type="entry name" value="Nucleotide-diphossugar_trans"/>
</dbReference>
<dbReference type="HOGENOM" id="CLU_038143_0_0_3"/>
<dbReference type="PhylomeDB" id="Q7NKW9"/>
<dbReference type="CDD" id="cd00761">
    <property type="entry name" value="Glyco_tranf_GTA_type"/>
    <property type="match status" value="1"/>
</dbReference>
<feature type="domain" description="Glycosyltransferase 2-like" evidence="2">
    <location>
        <begin position="46"/>
        <end position="218"/>
    </location>
</feature>
<dbReference type="SUPFAM" id="SSF53448">
    <property type="entry name" value="Nucleotide-diphospho-sugar transferases"/>
    <property type="match status" value="1"/>
</dbReference>
<dbReference type="Gene3D" id="3.90.550.10">
    <property type="entry name" value="Spore Coat Polysaccharide Biosynthesis Protein SpsA, Chain A"/>
    <property type="match status" value="1"/>
</dbReference>
<reference evidence="3 4" key="2">
    <citation type="journal article" date="2003" name="DNA Res.">
        <title>Complete genome structure of Gloeobacter violaceus PCC 7421, a cyanobacterium that lacks thylakoids (supplement).</title>
        <authorList>
            <person name="Nakamura Y."/>
            <person name="Kaneko T."/>
            <person name="Sato S."/>
            <person name="Mimuro M."/>
            <person name="Miyashita H."/>
            <person name="Tsuchiya T."/>
            <person name="Sasamoto S."/>
            <person name="Watanabe A."/>
            <person name="Kawashima K."/>
            <person name="Kishida Y."/>
            <person name="Kiyokawa C."/>
            <person name="Kohara M."/>
            <person name="Matsumoto M."/>
            <person name="Matsuno A."/>
            <person name="Nakazaki N."/>
            <person name="Shimpo S."/>
            <person name="Takeuchi C."/>
            <person name="Yamada M."/>
            <person name="Tabata S."/>
        </authorList>
    </citation>
    <scope>NUCLEOTIDE SEQUENCE [LARGE SCALE GENOMIC DNA]</scope>
    <source>
        <strain evidence="4">ATCC 29082 / PCC 7421</strain>
    </source>
</reference>
<evidence type="ECO:0000313" key="4">
    <source>
        <dbReference type="Proteomes" id="UP000000557"/>
    </source>
</evidence>
<dbReference type="AlphaFoldDB" id="Q7NKW9"/>
<dbReference type="PANTHER" id="PTHR43646">
    <property type="entry name" value="GLYCOSYLTRANSFERASE"/>
    <property type="match status" value="1"/>
</dbReference>
<dbReference type="KEGG" id="gvi:glr1357"/>
<gene>
    <name evidence="3" type="ordered locus">glr1357</name>
</gene>
<dbReference type="EnsemblBacteria" id="BAC89298">
    <property type="protein sequence ID" value="BAC89298"/>
    <property type="gene ID" value="BAC89298"/>
</dbReference>
<dbReference type="eggNOG" id="COG0463">
    <property type="taxonomic scope" value="Bacteria"/>
</dbReference>
<keyword evidence="4" id="KW-1185">Reference proteome</keyword>
<dbReference type="InParanoid" id="Q7NKW9"/>
<dbReference type="OrthoDB" id="9806525at2"/>
<keyword evidence="1" id="KW-0472">Membrane</keyword>
<accession>Q7NKW9</accession>
<dbReference type="EMBL" id="BA000045">
    <property type="protein sequence ID" value="BAC89298.1"/>
    <property type="molecule type" value="Genomic_DNA"/>
</dbReference>
<proteinExistence type="predicted"/>
<keyword evidence="1" id="KW-0812">Transmembrane</keyword>
<dbReference type="CAZy" id="GT2">
    <property type="family name" value="Glycosyltransferase Family 2"/>
</dbReference>
<protein>
    <submittedName>
        <fullName evidence="3">Glr1357 protein</fullName>
    </submittedName>
</protein>
<reference evidence="3 4" key="1">
    <citation type="journal article" date="2003" name="DNA Res.">
        <title>Complete genome structure of Gloeobacter violaceus PCC 7421, a cyanobacterium that lacks thylakoids.</title>
        <authorList>
            <person name="Nakamura Y."/>
            <person name="Kaneko T."/>
            <person name="Sato S."/>
            <person name="Mimuro M."/>
            <person name="Miyashita H."/>
            <person name="Tsuchiya T."/>
            <person name="Sasamoto S."/>
            <person name="Watanabe A."/>
            <person name="Kawashima K."/>
            <person name="Kishida Y."/>
            <person name="Kiyokawa C."/>
            <person name="Kohara M."/>
            <person name="Matsumoto M."/>
            <person name="Matsuno A."/>
            <person name="Nakazaki N."/>
            <person name="Shimpo S."/>
            <person name="Takeuchi C."/>
            <person name="Yamada M."/>
            <person name="Tabata S."/>
        </authorList>
    </citation>
    <scope>NUCLEOTIDE SEQUENCE [LARGE SCALE GENOMIC DNA]</scope>
    <source>
        <strain evidence="4">ATCC 29082 / PCC 7421</strain>
    </source>
</reference>
<keyword evidence="1" id="KW-1133">Transmembrane helix</keyword>
<organism evidence="3 4">
    <name type="scientific">Gloeobacter violaceus (strain ATCC 29082 / PCC 7421)</name>
    <dbReference type="NCBI Taxonomy" id="251221"/>
    <lineage>
        <taxon>Bacteria</taxon>
        <taxon>Bacillati</taxon>
        <taxon>Cyanobacteriota</taxon>
        <taxon>Cyanophyceae</taxon>
        <taxon>Gloeobacterales</taxon>
        <taxon>Gloeobacteraceae</taxon>
        <taxon>Gloeobacter</taxon>
    </lineage>
</organism>
<dbReference type="Proteomes" id="UP000000557">
    <property type="component" value="Chromosome"/>
</dbReference>
<sequence length="392" mass="43145">MDWTAPLLALQAIALLILMARLAGGRTRTPPLEPMMRSKKGSVRVSAVVPTLNEEARLGPCLEGLHRQGPELVEVLVVDSRSTDGTVALVEAMARRDPRFRVVYDDPLPTGWIGRPWALHFGFLRTDPASEWVLDIDADTEPQPGLVNAVVEAARKGGFDALSLSPQFRLVSLAEFWLQPALLLTLIYRFGPSGTAKPPRPGRIMANGQCFLMKRQLLVRVGGHAAARRSFCDDITQARALAAAGARVGFFDGARLIKVRMYSSALETWNEWGRSLDLKDASTPLWQAFDCAFLLLAQGLPIPVLLALALTSPPAGFTLAAFGWVNGLLLAIRVLLLFGVRGSYEHLRWSFWLSPLADPLAVLRIWISALTVPRRWRGRTYSDLEHSTGAKQ</sequence>
<dbReference type="InterPro" id="IPR001173">
    <property type="entry name" value="Glyco_trans_2-like"/>
</dbReference>
<dbReference type="Pfam" id="PF00535">
    <property type="entry name" value="Glycos_transf_2"/>
    <property type="match status" value="1"/>
</dbReference>
<dbReference type="PATRIC" id="fig|251221.4.peg.1384"/>
<name>Q7NKW9_GLOVI</name>
<dbReference type="STRING" id="251221.gene:10758840"/>